<feature type="domain" description="CREG-like beta-barrel" evidence="1">
    <location>
        <begin position="1"/>
        <end position="122"/>
    </location>
</feature>
<dbReference type="GO" id="GO:0005737">
    <property type="term" value="C:cytoplasm"/>
    <property type="evidence" value="ECO:0007669"/>
    <property type="project" value="UniProtKB-ARBA"/>
</dbReference>
<dbReference type="Gene3D" id="3.20.180.10">
    <property type="entry name" value="PNP-oxidase-like"/>
    <property type="match status" value="1"/>
</dbReference>
<sequence length="216" mass="23980">GYPFGTLVDFASDGAGYPVFCLSPLAIHSRNLIEEPRCSLVVQMPGWTGLANARVTIFGDVYQLPPDLQDSARDIFVAKHSNERKERWVSGNFVYFRMNRIVDIYFVGGFGTVQWIAPEEYLAATPDEIVLSNPNHVLQVLNEQFAPVLRSQLGCGGKSVDELVFISIDALGVDIRVRTGQEFSVERIGFVERVVNLNQVTAAMRKVVEDVCRVAA</sequence>
<dbReference type="InterPro" id="IPR037119">
    <property type="entry name" value="Haem_oxidase_HugZ-like_sf"/>
</dbReference>
<dbReference type="EMBL" id="BMAR01000006">
    <property type="protein sequence ID" value="GFR43747.1"/>
    <property type="molecule type" value="Genomic_DNA"/>
</dbReference>
<gene>
    <name evidence="2" type="ORF">Agub_g4859</name>
</gene>
<name>A0AAD3HK40_9CHLO</name>
<dbReference type="AlphaFoldDB" id="A0AAD3HK40"/>
<dbReference type="Pfam" id="PF13883">
    <property type="entry name" value="CREG_beta-barrel"/>
    <property type="match status" value="1"/>
</dbReference>
<dbReference type="Gene3D" id="2.30.110.10">
    <property type="entry name" value="Electron Transport, Fmn-binding Protein, Chain A"/>
    <property type="match status" value="1"/>
</dbReference>
<dbReference type="SUPFAM" id="SSF50475">
    <property type="entry name" value="FMN-binding split barrel"/>
    <property type="match status" value="1"/>
</dbReference>
<evidence type="ECO:0000259" key="1">
    <source>
        <dbReference type="Pfam" id="PF13883"/>
    </source>
</evidence>
<keyword evidence="3" id="KW-1185">Reference proteome</keyword>
<evidence type="ECO:0000313" key="3">
    <source>
        <dbReference type="Proteomes" id="UP001054857"/>
    </source>
</evidence>
<organism evidence="2 3">
    <name type="scientific">Astrephomene gubernaculifera</name>
    <dbReference type="NCBI Taxonomy" id="47775"/>
    <lineage>
        <taxon>Eukaryota</taxon>
        <taxon>Viridiplantae</taxon>
        <taxon>Chlorophyta</taxon>
        <taxon>core chlorophytes</taxon>
        <taxon>Chlorophyceae</taxon>
        <taxon>CS clade</taxon>
        <taxon>Chlamydomonadales</taxon>
        <taxon>Astrephomenaceae</taxon>
        <taxon>Astrephomene</taxon>
    </lineage>
</organism>
<reference evidence="2 3" key="1">
    <citation type="journal article" date="2021" name="Sci. Rep.">
        <title>Genome sequencing of the multicellular alga Astrephomene provides insights into convergent evolution of germ-soma differentiation.</title>
        <authorList>
            <person name="Yamashita S."/>
            <person name="Yamamoto K."/>
            <person name="Matsuzaki R."/>
            <person name="Suzuki S."/>
            <person name="Yamaguchi H."/>
            <person name="Hirooka S."/>
            <person name="Minakuchi Y."/>
            <person name="Miyagishima S."/>
            <person name="Kawachi M."/>
            <person name="Toyoda A."/>
            <person name="Nozaki H."/>
        </authorList>
    </citation>
    <scope>NUCLEOTIDE SEQUENCE [LARGE SCALE GENOMIC DNA]</scope>
    <source>
        <strain evidence="2 3">NIES-4017</strain>
    </source>
</reference>
<dbReference type="PANTHER" id="PTHR13343">
    <property type="entry name" value="CREG1 PROTEIN"/>
    <property type="match status" value="1"/>
</dbReference>
<evidence type="ECO:0000313" key="2">
    <source>
        <dbReference type="EMBL" id="GFR43747.1"/>
    </source>
</evidence>
<feature type="non-terminal residue" evidence="2">
    <location>
        <position position="216"/>
    </location>
</feature>
<dbReference type="Proteomes" id="UP001054857">
    <property type="component" value="Unassembled WGS sequence"/>
</dbReference>
<dbReference type="InterPro" id="IPR012349">
    <property type="entry name" value="Split_barrel_FMN-bd"/>
</dbReference>
<feature type="non-terminal residue" evidence="2">
    <location>
        <position position="1"/>
    </location>
</feature>
<proteinExistence type="predicted"/>
<dbReference type="InterPro" id="IPR055343">
    <property type="entry name" value="CREG_beta-barrel"/>
</dbReference>
<protein>
    <recommendedName>
        <fullName evidence="1">CREG-like beta-barrel domain-containing protein</fullName>
    </recommendedName>
</protein>
<comment type="caution">
    <text evidence="2">The sequence shown here is derived from an EMBL/GenBank/DDBJ whole genome shotgun (WGS) entry which is preliminary data.</text>
</comment>
<dbReference type="PANTHER" id="PTHR13343:SF29">
    <property type="entry name" value="PYRIDOXAMINE 5'-PHOSPHATE OXIDASE FAMILY PROTEIN"/>
    <property type="match status" value="1"/>
</dbReference>
<accession>A0AAD3HK40</accession>